<keyword evidence="2" id="KW-1185">Reference proteome</keyword>
<evidence type="ECO:0000313" key="1">
    <source>
        <dbReference type="EMBL" id="MTE17489.1"/>
    </source>
</evidence>
<dbReference type="AlphaFoldDB" id="A0A6I3LCC5"/>
<proteinExistence type="predicted"/>
<protein>
    <submittedName>
        <fullName evidence="1">Uncharacterized protein</fullName>
    </submittedName>
</protein>
<reference evidence="1 2" key="1">
    <citation type="submission" date="2019-11" db="EMBL/GenBank/DDBJ databases">
        <title>Nocardia sp. nov. CT2-14 isolated from soil.</title>
        <authorList>
            <person name="Kanchanasin P."/>
            <person name="Tanasupawat S."/>
            <person name="Yuki M."/>
            <person name="Kudo T."/>
        </authorList>
    </citation>
    <scope>NUCLEOTIDE SEQUENCE [LARGE SCALE GENOMIC DNA]</scope>
    <source>
        <strain evidence="1 2">CT2-14</strain>
    </source>
</reference>
<dbReference type="Proteomes" id="UP000432464">
    <property type="component" value="Unassembled WGS sequence"/>
</dbReference>
<organism evidence="1 2">
    <name type="scientific">Nocardia aurantiaca</name>
    <dbReference type="NCBI Taxonomy" id="2675850"/>
    <lineage>
        <taxon>Bacteria</taxon>
        <taxon>Bacillati</taxon>
        <taxon>Actinomycetota</taxon>
        <taxon>Actinomycetes</taxon>
        <taxon>Mycobacteriales</taxon>
        <taxon>Nocardiaceae</taxon>
        <taxon>Nocardia</taxon>
    </lineage>
</organism>
<accession>A0A6I3LCC5</accession>
<evidence type="ECO:0000313" key="2">
    <source>
        <dbReference type="Proteomes" id="UP000432464"/>
    </source>
</evidence>
<name>A0A6I3LCC5_9NOCA</name>
<sequence length="101" mass="11096">MPSDDPDAIEIQVIQDVLDTVEARLREQERCGLRLTVPRSRIFAVVLHAVISSARESYGCRATLDRAGILDAIFDGVEPTNAANATHPVDHAIRHHSVNTN</sequence>
<gene>
    <name evidence="1" type="ORF">GLP40_32740</name>
</gene>
<comment type="caution">
    <text evidence="1">The sequence shown here is derived from an EMBL/GenBank/DDBJ whole genome shotgun (WGS) entry which is preliminary data.</text>
</comment>
<dbReference type="RefSeq" id="WP_154791903.1">
    <property type="nucleotide sequence ID" value="NZ_WMBB01000028.1"/>
</dbReference>
<dbReference type="EMBL" id="WMBB01000028">
    <property type="protein sequence ID" value="MTE17489.1"/>
    <property type="molecule type" value="Genomic_DNA"/>
</dbReference>